<dbReference type="SUPFAM" id="SSF89550">
    <property type="entry name" value="PHP domain-like"/>
    <property type="match status" value="1"/>
</dbReference>
<dbReference type="eggNOG" id="COG0613">
    <property type="taxonomic scope" value="Bacteria"/>
</dbReference>
<feature type="domain" description="Polymerase/histidinol phosphatase N-terminal" evidence="1">
    <location>
        <begin position="2"/>
        <end position="67"/>
    </location>
</feature>
<dbReference type="InterPro" id="IPR052018">
    <property type="entry name" value="PHP_domain"/>
</dbReference>
<dbReference type="GO" id="GO:0035312">
    <property type="term" value="F:5'-3' DNA exonuclease activity"/>
    <property type="evidence" value="ECO:0007669"/>
    <property type="project" value="TreeGrafter"/>
</dbReference>
<dbReference type="Pfam" id="PF02811">
    <property type="entry name" value="PHP"/>
    <property type="match status" value="1"/>
</dbReference>
<dbReference type="EMBL" id="CP008796">
    <property type="protein sequence ID" value="AIH03394.1"/>
    <property type="molecule type" value="Genomic_DNA"/>
</dbReference>
<dbReference type="Proteomes" id="UP000028481">
    <property type="component" value="Chromosome"/>
</dbReference>
<dbReference type="HOGENOM" id="CLU_067347_1_0_0"/>
<dbReference type="OrthoDB" id="9804333at2"/>
<dbReference type="KEGG" id="tcm:HL41_00280"/>
<dbReference type="AlphaFoldDB" id="A0A075WPW9"/>
<dbReference type="PANTHER" id="PTHR42924:SF3">
    <property type="entry name" value="POLYMERASE_HISTIDINOL PHOSPHATASE N-TERMINAL DOMAIN-CONTAINING PROTEIN"/>
    <property type="match status" value="1"/>
</dbReference>
<evidence type="ECO:0000259" key="1">
    <source>
        <dbReference type="SMART" id="SM00481"/>
    </source>
</evidence>
<accession>A0A075WPW9</accession>
<dbReference type="PANTHER" id="PTHR42924">
    <property type="entry name" value="EXONUCLEASE"/>
    <property type="match status" value="1"/>
</dbReference>
<dbReference type="CDD" id="cd07438">
    <property type="entry name" value="PHP_HisPPase_AMP"/>
    <property type="match status" value="1"/>
</dbReference>
<reference evidence="2 3" key="1">
    <citation type="journal article" date="2015" name="Genome Announc.">
        <title>Genome Sequence of a Sulfate-Reducing Thermophilic Bacterium, Thermodesulfobacterium commune DSM 2178T (Phylum Thermodesulfobacteria).</title>
        <authorList>
            <person name="Bhatnagar S."/>
            <person name="Badger J.H."/>
            <person name="Madupu R."/>
            <person name="Khouri H.M."/>
            <person name="O'Connor E.M."/>
            <person name="Robb F.T."/>
            <person name="Ward N.L."/>
            <person name="Eisen J.A."/>
        </authorList>
    </citation>
    <scope>NUCLEOTIDE SEQUENCE [LARGE SCALE GENOMIC DNA]</scope>
    <source>
        <strain evidence="2 3">DSM 2178</strain>
    </source>
</reference>
<name>A0A075WPW9_9BACT</name>
<proteinExistence type="predicted"/>
<evidence type="ECO:0000313" key="3">
    <source>
        <dbReference type="Proteomes" id="UP000028481"/>
    </source>
</evidence>
<organism evidence="2 3">
    <name type="scientific">Thermodesulfobacterium commune DSM 2178</name>
    <dbReference type="NCBI Taxonomy" id="289377"/>
    <lineage>
        <taxon>Bacteria</taxon>
        <taxon>Pseudomonadati</taxon>
        <taxon>Thermodesulfobacteriota</taxon>
        <taxon>Thermodesulfobacteria</taxon>
        <taxon>Thermodesulfobacteriales</taxon>
        <taxon>Thermodesulfobacteriaceae</taxon>
        <taxon>Thermodesulfobacterium</taxon>
    </lineage>
</organism>
<protein>
    <submittedName>
        <fullName evidence="2">Phosphoesterase</fullName>
    </submittedName>
</protein>
<dbReference type="Gene3D" id="1.10.150.650">
    <property type="match status" value="1"/>
</dbReference>
<keyword evidence="3" id="KW-1185">Reference proteome</keyword>
<dbReference type="InterPro" id="IPR004013">
    <property type="entry name" value="PHP_dom"/>
</dbReference>
<dbReference type="InterPro" id="IPR003141">
    <property type="entry name" value="Pol/His_phosphatase_N"/>
</dbReference>
<dbReference type="SMART" id="SM00481">
    <property type="entry name" value="POLIIIAc"/>
    <property type="match status" value="1"/>
</dbReference>
<dbReference type="PaxDb" id="289377-HL41_00280"/>
<dbReference type="STRING" id="289377.HL41_00280"/>
<dbReference type="GO" id="GO:0004534">
    <property type="term" value="F:5'-3' RNA exonuclease activity"/>
    <property type="evidence" value="ECO:0007669"/>
    <property type="project" value="TreeGrafter"/>
</dbReference>
<sequence>MVDLHTHSTASDGTFSPKELVILAKKEGLQALALTDHDTTQGLKEAYLTAKEVDLPFLCGVEISIKFEGPGHFHLLGYFLQPEIPEIQSTLEILQKARDTRNQKMIEKLQQAGIDITLEELEEIAQGEIGRPHIANLLVKKGVVKTFEEAFQKYLKKGALAYVPKALLSPEEAINQIRQAKGIPVLAHPFTLKLSYADLYKYLSWLKDIGLMGVEAYYTEHNQDFTRFLLETAQKLDLIVTGGSDFHGANKPDIKLGKGLNNLSVPFSCYQNLKNLLEKIN</sequence>
<dbReference type="RefSeq" id="WP_000227988.1">
    <property type="nucleotide sequence ID" value="NZ_CP008796.1"/>
</dbReference>
<dbReference type="Gene3D" id="3.20.20.140">
    <property type="entry name" value="Metal-dependent hydrolases"/>
    <property type="match status" value="1"/>
</dbReference>
<dbReference type="InterPro" id="IPR016195">
    <property type="entry name" value="Pol/histidinol_Pase-like"/>
</dbReference>
<evidence type="ECO:0000313" key="2">
    <source>
        <dbReference type="EMBL" id="AIH03394.1"/>
    </source>
</evidence>
<gene>
    <name evidence="2" type="ORF">HL41_00280</name>
</gene>